<evidence type="ECO:0000256" key="1">
    <source>
        <dbReference type="SAM" id="MobiDB-lite"/>
    </source>
</evidence>
<dbReference type="Proteomes" id="UP000624709">
    <property type="component" value="Unassembled WGS sequence"/>
</dbReference>
<sequence length="152" mass="13838">MQTTHPRRALVAVTALAAALLIGACGDSSGDDEDTPADTGTSPSACAPGGMPSGMGAPGGGGPSGMVPGGGGPSGMAPGGMGPSGGPGGGGPGGDCGGARPSGAGGGSGTETGEFDIELEPTGFIPRGTDLGGYGRRGPVGAHGDVLPAPGE</sequence>
<evidence type="ECO:0000313" key="4">
    <source>
        <dbReference type="Proteomes" id="UP000624709"/>
    </source>
</evidence>
<gene>
    <name evidence="3" type="ORF">Apa02nite_053170</name>
</gene>
<feature type="compositionally biased region" description="Gly residues" evidence="1">
    <location>
        <begin position="51"/>
        <end position="97"/>
    </location>
</feature>
<reference evidence="3 4" key="1">
    <citation type="submission" date="2021-01" db="EMBL/GenBank/DDBJ databases">
        <title>Whole genome shotgun sequence of Actinoplanes palleronii NBRC 14916.</title>
        <authorList>
            <person name="Komaki H."/>
            <person name="Tamura T."/>
        </authorList>
    </citation>
    <scope>NUCLEOTIDE SEQUENCE [LARGE SCALE GENOMIC DNA]</scope>
    <source>
        <strain evidence="3 4">NBRC 14916</strain>
    </source>
</reference>
<dbReference type="RefSeq" id="WP_203827378.1">
    <property type="nucleotide sequence ID" value="NZ_BAAATY010000024.1"/>
</dbReference>
<organism evidence="3 4">
    <name type="scientific">Actinoplanes palleronii</name>
    <dbReference type="NCBI Taxonomy" id="113570"/>
    <lineage>
        <taxon>Bacteria</taxon>
        <taxon>Bacillati</taxon>
        <taxon>Actinomycetota</taxon>
        <taxon>Actinomycetes</taxon>
        <taxon>Micromonosporales</taxon>
        <taxon>Micromonosporaceae</taxon>
        <taxon>Actinoplanes</taxon>
    </lineage>
</organism>
<feature type="region of interest" description="Disordered" evidence="1">
    <location>
        <begin position="28"/>
        <end position="152"/>
    </location>
</feature>
<keyword evidence="4" id="KW-1185">Reference proteome</keyword>
<accession>A0ABQ4BEX7</accession>
<dbReference type="PROSITE" id="PS51257">
    <property type="entry name" value="PROKAR_LIPOPROTEIN"/>
    <property type="match status" value="1"/>
</dbReference>
<evidence type="ECO:0000313" key="3">
    <source>
        <dbReference type="EMBL" id="GIE69209.1"/>
    </source>
</evidence>
<proteinExistence type="predicted"/>
<feature type="chain" id="PRO_5046460748" evidence="2">
    <location>
        <begin position="31"/>
        <end position="152"/>
    </location>
</feature>
<feature type="signal peptide" evidence="2">
    <location>
        <begin position="1"/>
        <end position="30"/>
    </location>
</feature>
<protein>
    <submittedName>
        <fullName evidence="3">Uncharacterized protein</fullName>
    </submittedName>
</protein>
<keyword evidence="2" id="KW-0732">Signal</keyword>
<evidence type="ECO:0000256" key="2">
    <source>
        <dbReference type="SAM" id="SignalP"/>
    </source>
</evidence>
<comment type="caution">
    <text evidence="3">The sequence shown here is derived from an EMBL/GenBank/DDBJ whole genome shotgun (WGS) entry which is preliminary data.</text>
</comment>
<name>A0ABQ4BEX7_9ACTN</name>
<dbReference type="EMBL" id="BOMS01000083">
    <property type="protein sequence ID" value="GIE69209.1"/>
    <property type="molecule type" value="Genomic_DNA"/>
</dbReference>